<gene>
    <name evidence="1" type="ORF">PROAA_2470003</name>
</gene>
<evidence type="ECO:0000313" key="1">
    <source>
        <dbReference type="EMBL" id="SBT07902.1"/>
    </source>
</evidence>
<evidence type="ECO:0000313" key="2">
    <source>
        <dbReference type="Proteomes" id="UP000199600"/>
    </source>
</evidence>
<dbReference type="SUPFAM" id="SSF48295">
    <property type="entry name" value="TrpR-like"/>
    <property type="match status" value="1"/>
</dbReference>
<protein>
    <submittedName>
        <fullName evidence="1">Transposase</fullName>
    </submittedName>
</protein>
<reference evidence="1 2" key="1">
    <citation type="submission" date="2016-06" db="EMBL/GenBank/DDBJ databases">
        <authorList>
            <person name="Kjaerup R.B."/>
            <person name="Dalgaard T.S."/>
            <person name="Juul-Madsen H.R."/>
        </authorList>
    </citation>
    <scope>NUCLEOTIDE SEQUENCE [LARGE SCALE GENOMIC DNA]</scope>
    <source>
        <strain evidence="1">2</strain>
    </source>
</reference>
<dbReference type="AlphaFoldDB" id="A0A1A8XTP5"/>
<dbReference type="InterPro" id="IPR002514">
    <property type="entry name" value="Transposase_8"/>
</dbReference>
<dbReference type="Proteomes" id="UP000199600">
    <property type="component" value="Unassembled WGS sequence"/>
</dbReference>
<dbReference type="InterPro" id="IPR010921">
    <property type="entry name" value="Trp_repressor/repl_initiator"/>
</dbReference>
<dbReference type="EMBL" id="FLQY01000165">
    <property type="protein sequence ID" value="SBT07902.1"/>
    <property type="molecule type" value="Genomic_DNA"/>
</dbReference>
<proteinExistence type="predicted"/>
<organism evidence="1 2">
    <name type="scientific">Candidatus Propionivibrio aalborgensis</name>
    <dbReference type="NCBI Taxonomy" id="1860101"/>
    <lineage>
        <taxon>Bacteria</taxon>
        <taxon>Pseudomonadati</taxon>
        <taxon>Pseudomonadota</taxon>
        <taxon>Betaproteobacteria</taxon>
        <taxon>Rhodocyclales</taxon>
        <taxon>Rhodocyclaceae</taxon>
        <taxon>Propionivibrio</taxon>
    </lineage>
</organism>
<dbReference type="GO" id="GO:0043565">
    <property type="term" value="F:sequence-specific DNA binding"/>
    <property type="evidence" value="ECO:0007669"/>
    <property type="project" value="InterPro"/>
</dbReference>
<name>A0A1A8XTP5_9RHOO</name>
<dbReference type="Pfam" id="PF01527">
    <property type="entry name" value="HTH_Tnp_1"/>
    <property type="match status" value="1"/>
</dbReference>
<dbReference type="GO" id="GO:0004803">
    <property type="term" value="F:transposase activity"/>
    <property type="evidence" value="ECO:0007669"/>
    <property type="project" value="InterPro"/>
</dbReference>
<keyword evidence="2" id="KW-1185">Reference proteome</keyword>
<dbReference type="GO" id="GO:0006313">
    <property type="term" value="P:DNA transposition"/>
    <property type="evidence" value="ECO:0007669"/>
    <property type="project" value="InterPro"/>
</dbReference>
<sequence>MDTTVVLPRPSRGRRRHTNEFKAQVVAACLQPGVSIAGVALVNGLNANLLWNWVQAHRDRQAVGVPMRLGRDDRTEPAHCSPPTLVPVSLQTEDAPSCGGIQIEIRRQETVFQIAWPASEVAVCAQWLREVLG</sequence>
<accession>A0A1A8XTP5</accession>